<evidence type="ECO:0000256" key="1">
    <source>
        <dbReference type="SAM" id="MobiDB-lite"/>
    </source>
</evidence>
<dbReference type="InterPro" id="IPR005693">
    <property type="entry name" value="Mce"/>
</dbReference>
<dbReference type="NCBIfam" id="TIGR00996">
    <property type="entry name" value="Mtu_fam_mce"/>
    <property type="match status" value="1"/>
</dbReference>
<feature type="compositionally biased region" description="Low complexity" evidence="1">
    <location>
        <begin position="407"/>
        <end position="420"/>
    </location>
</feature>
<keyword evidence="4" id="KW-1185">Reference proteome</keyword>
<proteinExistence type="predicted"/>
<dbReference type="PANTHER" id="PTHR33371:SF16">
    <property type="entry name" value="MCE-FAMILY PROTEIN MCE3F"/>
    <property type="match status" value="1"/>
</dbReference>
<dbReference type="Proteomes" id="UP001152755">
    <property type="component" value="Unassembled WGS sequence"/>
</dbReference>
<feature type="region of interest" description="Disordered" evidence="1">
    <location>
        <begin position="454"/>
        <end position="476"/>
    </location>
</feature>
<dbReference type="InterPro" id="IPR052336">
    <property type="entry name" value="MlaD_Phospholipid_Transporter"/>
</dbReference>
<sequence length="476" mass="50724">MMLTRFVRIQLAIFLVLTIIGVSVMALSYVHLPALFGVGRYEVTVQMPQAGGLYKYANVAYRGNNVGKVTAVDLTDKGVDAKLSINSDVHIPKDTLVQIRSVSAIGEQYVEFLPKTDSKPYLKDGSVIPQSAVQMPDAIGPILDQANALLASVPKDQLNTVIDESFLAFNGAGPDLHKLIESTHAFVDEATKSADPTKTLLAQLGPLLNTQEVSSDAIRQWTKNLASVTGQLRKSDPDIRSLIEKSPAAMQQATQLMQDIKPTLPILLSNLISVGQVGVTYNASIQQLLVVYPALTAALQTLVQYSATHDNMLPLDFHLELNAPPACTTGYLPADQRRSPSDLSVPNTPDGLYCKAPQNDPSVVRGARNLPCMDHPGKRAATPAECDDPRGYVPEGTNPPFGPPQPVAGSGAAPAQPASSTTKPTYDTATYDPGTGRYVGPDGNIYADRGLVQTASGGTSSEKGMSWQAMMTSPTG</sequence>
<dbReference type="AlphaFoldDB" id="A0A9X4RDR6"/>
<feature type="domain" description="Mce/MlaD" evidence="2">
    <location>
        <begin position="40"/>
        <end position="114"/>
    </location>
</feature>
<feature type="region of interest" description="Disordered" evidence="1">
    <location>
        <begin position="375"/>
        <end position="434"/>
    </location>
</feature>
<accession>A0A9X4RDR6</accession>
<dbReference type="PANTHER" id="PTHR33371">
    <property type="entry name" value="INTERMEMBRANE PHOSPHOLIPID TRANSPORT SYSTEM BINDING PROTEIN MLAD-RELATED"/>
    <property type="match status" value="1"/>
</dbReference>
<dbReference type="GO" id="GO:0005576">
    <property type="term" value="C:extracellular region"/>
    <property type="evidence" value="ECO:0007669"/>
    <property type="project" value="TreeGrafter"/>
</dbReference>
<dbReference type="InterPro" id="IPR003399">
    <property type="entry name" value="Mce/MlaD"/>
</dbReference>
<organism evidence="3 4">
    <name type="scientific">Speluncibacter jeojiensis</name>
    <dbReference type="NCBI Taxonomy" id="2710754"/>
    <lineage>
        <taxon>Bacteria</taxon>
        <taxon>Bacillati</taxon>
        <taxon>Actinomycetota</taxon>
        <taxon>Actinomycetes</taxon>
        <taxon>Mycobacteriales</taxon>
        <taxon>Speluncibacteraceae</taxon>
        <taxon>Speluncibacter</taxon>
    </lineage>
</organism>
<comment type="caution">
    <text evidence="3">The sequence shown here is derived from an EMBL/GenBank/DDBJ whole genome shotgun (WGS) entry which is preliminary data.</text>
</comment>
<protein>
    <submittedName>
        <fullName evidence="3">MCE family protein</fullName>
    </submittedName>
</protein>
<dbReference type="RefSeq" id="WP_277833733.1">
    <property type="nucleotide sequence ID" value="NZ_JAAIVF010000005.1"/>
</dbReference>
<dbReference type="EMBL" id="JANRHA010000006">
    <property type="protein sequence ID" value="MDG3015125.1"/>
    <property type="molecule type" value="Genomic_DNA"/>
</dbReference>
<dbReference type="Pfam" id="PF02470">
    <property type="entry name" value="MlaD"/>
    <property type="match status" value="1"/>
</dbReference>
<gene>
    <name evidence="3" type="ORF">NVS88_11240</name>
</gene>
<reference evidence="3" key="1">
    <citation type="submission" date="2022-08" db="EMBL/GenBank/DDBJ databases">
        <title>Genome analysis of Corynebacteriales strain.</title>
        <authorList>
            <person name="Lee S.D."/>
        </authorList>
    </citation>
    <scope>NUCLEOTIDE SEQUENCE</scope>
    <source>
        <strain evidence="3">D3-21</strain>
    </source>
</reference>
<name>A0A9X4RDR6_9ACTN</name>
<evidence type="ECO:0000259" key="2">
    <source>
        <dbReference type="Pfam" id="PF02470"/>
    </source>
</evidence>
<evidence type="ECO:0000313" key="3">
    <source>
        <dbReference type="EMBL" id="MDG3015125.1"/>
    </source>
</evidence>
<evidence type="ECO:0000313" key="4">
    <source>
        <dbReference type="Proteomes" id="UP001152755"/>
    </source>
</evidence>